<feature type="repeat" description="ANK" evidence="3">
    <location>
        <begin position="1348"/>
        <end position="1380"/>
    </location>
</feature>
<keyword evidence="1" id="KW-0677">Repeat</keyword>
<feature type="compositionally biased region" description="Basic and acidic residues" evidence="4">
    <location>
        <begin position="1488"/>
        <end position="1505"/>
    </location>
</feature>
<feature type="transmembrane region" description="Helical" evidence="5">
    <location>
        <begin position="329"/>
        <end position="350"/>
    </location>
</feature>
<evidence type="ECO:0000256" key="1">
    <source>
        <dbReference type="ARBA" id="ARBA00022737"/>
    </source>
</evidence>
<feature type="region of interest" description="Disordered" evidence="4">
    <location>
        <begin position="197"/>
        <end position="256"/>
    </location>
</feature>
<protein>
    <submittedName>
        <fullName evidence="7">Uncharacterized protein</fullName>
    </submittedName>
</protein>
<dbReference type="InterPro" id="IPR050889">
    <property type="entry name" value="Dendritic_Spine_Reg/Scaffold"/>
</dbReference>
<dbReference type="InterPro" id="IPR002110">
    <property type="entry name" value="Ankyrin_rpt"/>
</dbReference>
<proteinExistence type="predicted"/>
<dbReference type="EMBL" id="BAAFSV010000005">
    <property type="protein sequence ID" value="GAB1318488.1"/>
    <property type="molecule type" value="Genomic_DNA"/>
</dbReference>
<evidence type="ECO:0000313" key="7">
    <source>
        <dbReference type="EMBL" id="GAB1318488.1"/>
    </source>
</evidence>
<evidence type="ECO:0000256" key="2">
    <source>
        <dbReference type="ARBA" id="ARBA00023043"/>
    </source>
</evidence>
<dbReference type="PROSITE" id="PS50297">
    <property type="entry name" value="ANK_REP_REGION"/>
    <property type="match status" value="2"/>
</dbReference>
<feature type="chain" id="PRO_5047084956" evidence="6">
    <location>
        <begin position="19"/>
        <end position="1505"/>
    </location>
</feature>
<feature type="transmembrane region" description="Helical" evidence="5">
    <location>
        <begin position="57"/>
        <end position="79"/>
    </location>
</feature>
<keyword evidence="5" id="KW-0472">Membrane</keyword>
<feature type="repeat" description="ANK" evidence="3">
    <location>
        <begin position="1212"/>
        <end position="1234"/>
    </location>
</feature>
<evidence type="ECO:0000256" key="4">
    <source>
        <dbReference type="SAM" id="MobiDB-lite"/>
    </source>
</evidence>
<dbReference type="SUPFAM" id="SSF48403">
    <property type="entry name" value="Ankyrin repeat"/>
    <property type="match status" value="3"/>
</dbReference>
<keyword evidence="2 3" id="KW-0040">ANK repeat</keyword>
<keyword evidence="8" id="KW-1185">Reference proteome</keyword>
<sequence>MNFVWLFAILGCAAGASASGLDDFSNNLASDVAPLLALFGEKITIQYFSESTSFLDYFIFAMAPVGIVTAITSAIRVTGDASLRAFIGRAREGDGTVEAELCTSTSRDVCELFHRGGITRVFGRPKILEIVRVRGHGEEDKVENGQYVMGVYLFRDYLKRNEKNPNAAWVPKKSRNRRPVDLVKRLLGSGHLLRRRRRGPDVELARESPKQQQTAEPAEKTPRDAQAVVSILEPTEPESLPSSDGLEPTQHSDASPEMLVQNPNISINIGILKPPRWVFGIVALLGFVLQSGVIVMAAVISWKLQWTTEGSPESVIDVAAAVSNNGSSVSFVIGTLCVCGGMLACAALIGESTEERKYRRRTEGAEQQQSQLFWMQPGNQVVGDETFDAFAYVEDISEKPLLEYTTSTKRPTEAFHPYPYTWASVVLTVGGYIAQFIGLRGMNASISIAQLGITLLMSILRACLRMRRLRNLDNLFRGMSDMVLGFELDELAFRLDADDEDKTFLKVVCWNVMGYPKVQNSESASNDGPSRSERLLRSRTRLAHLTGHQPPTPLMPQTFQTWSNEQVHVRDMAQKLAAALCGAAEALLGVGQSQTPVIIGVLGSWLEMAKDPAKERWQSDYIKLSLYPSSGGAGSAWVVDSSKLEAILGLWVWSLKRNTLNIQGPRHIDGHHNTPSEVPRARILSSSEISRELGGADDFDTVENELNLWLDTAVGLFRGTLQNQHLRAHCYAPVIWYSPDQHNWIPRRMYSGDETVSHWKQFFGWNAIPAFASCDDDWRQPHKPIRILYKNSRNSLLTDCCQDLYSALVQSLVRNVGCEFDGVTVSRTADQLRLEDPKISAMIATFTDNGLGSRSDAVLCIIPSLRDKMKPKNSESLESALMTGLRQGNEEKSKAEALLEWVYLHSSQHGENRASAIKGQDVFATSLIAVGEIHRKSLGIGQSEEARFTGYMKLQRMIRRYLRPEHLGGDEIGKILQRYSVVAKQRAIDCGEEMCVQGLLYDALPVVPKPNELAEVISDKRRTETLYLLCVVPQQLLMTELEAALPLAARNGWHEVVRALLELGAFVDGQNVSGRTALSYYCESGGPVSMIRLLLDAGAHPDLIDEHKRTPLWWAAGSGDREAVKVLRDTGKVLLDAVDDQGRSPVSQAAGKGHREVLRMLRDTGLAQMDLPDREARSPLSYAAENGHEAIVRDLIRLTNDRRVNPNQRDGTGRTPLSWAAGAGRVEVVKFLIDAPVVELGSQDNKGKTPLRWALENGHTEVVREMCAKYSGTRLEADVYGLTPLDWAARVGSQEMVEMLAAAVDMSAPSSDGMGRTALWWALRSGSVATATVLLQHVDFDIDQRDDAGRTPLWWAARNGNEEMVRFLLKGGANASIRDMAGQTAVWWAVRNGHRGIVQLLLETDRAKPGARGTKGQTSLMWAARRGDAEMAKMLLGKLNATDARARDDEGRTALSWALKSGHVELAKMLGAATGRADETHWDEEEDFGARSNREEGSRRVEAER</sequence>
<feature type="region of interest" description="Disordered" evidence="4">
    <location>
        <begin position="1474"/>
        <end position="1505"/>
    </location>
</feature>
<evidence type="ECO:0000256" key="5">
    <source>
        <dbReference type="SAM" id="Phobius"/>
    </source>
</evidence>
<feature type="repeat" description="ANK" evidence="3">
    <location>
        <begin position="1415"/>
        <end position="1447"/>
    </location>
</feature>
<gene>
    <name evidence="7" type="ORF">MFIFM68171_08698</name>
</gene>
<dbReference type="Gene3D" id="1.25.40.20">
    <property type="entry name" value="Ankyrin repeat-containing domain"/>
    <property type="match status" value="2"/>
</dbReference>
<feature type="repeat" description="ANK" evidence="3">
    <location>
        <begin position="1073"/>
        <end position="1106"/>
    </location>
</feature>
<dbReference type="GeneID" id="98179441"/>
<feature type="transmembrane region" description="Helical" evidence="5">
    <location>
        <begin position="277"/>
        <end position="302"/>
    </location>
</feature>
<dbReference type="SMART" id="SM00248">
    <property type="entry name" value="ANK"/>
    <property type="match status" value="13"/>
</dbReference>
<dbReference type="PANTHER" id="PTHR24166:SF48">
    <property type="entry name" value="PROTEIN VAPYRIN"/>
    <property type="match status" value="1"/>
</dbReference>
<feature type="signal peptide" evidence="6">
    <location>
        <begin position="1"/>
        <end position="18"/>
    </location>
</feature>
<feature type="transmembrane region" description="Helical" evidence="5">
    <location>
        <begin position="419"/>
        <end position="438"/>
    </location>
</feature>
<name>A0ABQ0GL34_9PEZI</name>
<organism evidence="7 8">
    <name type="scientific">Madurella fahalii</name>
    <dbReference type="NCBI Taxonomy" id="1157608"/>
    <lineage>
        <taxon>Eukaryota</taxon>
        <taxon>Fungi</taxon>
        <taxon>Dikarya</taxon>
        <taxon>Ascomycota</taxon>
        <taxon>Pezizomycotina</taxon>
        <taxon>Sordariomycetes</taxon>
        <taxon>Sordariomycetidae</taxon>
        <taxon>Sordariales</taxon>
        <taxon>Sordariales incertae sedis</taxon>
        <taxon>Madurella</taxon>
    </lineage>
</organism>
<keyword evidence="6" id="KW-0732">Signal</keyword>
<evidence type="ECO:0000256" key="6">
    <source>
        <dbReference type="SAM" id="SignalP"/>
    </source>
</evidence>
<dbReference type="RefSeq" id="XP_070920219.1">
    <property type="nucleotide sequence ID" value="XM_071064118.1"/>
</dbReference>
<dbReference type="PANTHER" id="PTHR24166">
    <property type="entry name" value="ROLLING PEBBLES, ISOFORM B"/>
    <property type="match status" value="1"/>
</dbReference>
<accession>A0ABQ0GL34</accession>
<evidence type="ECO:0000256" key="3">
    <source>
        <dbReference type="PROSITE-ProRule" id="PRU00023"/>
    </source>
</evidence>
<reference evidence="7 8" key="1">
    <citation type="submission" date="2024-09" db="EMBL/GenBank/DDBJ databases">
        <title>Itraconazole resistance in Madurella fahalii resulting from another homologue of gene encoding cytochrome P450 14-alpha sterol demethylase (CYP51).</title>
        <authorList>
            <person name="Yoshioka I."/>
            <person name="Fahal A.H."/>
            <person name="Kaneko S."/>
            <person name="Yaguchi T."/>
        </authorList>
    </citation>
    <scope>NUCLEOTIDE SEQUENCE [LARGE SCALE GENOMIC DNA]</scope>
    <source>
        <strain evidence="7 8">IFM 68171</strain>
    </source>
</reference>
<dbReference type="InterPro" id="IPR036770">
    <property type="entry name" value="Ankyrin_rpt-contain_sf"/>
</dbReference>
<keyword evidence="5" id="KW-0812">Transmembrane</keyword>
<dbReference type="Proteomes" id="UP001628179">
    <property type="component" value="Unassembled WGS sequence"/>
</dbReference>
<comment type="caution">
    <text evidence="7">The sequence shown here is derived from an EMBL/GenBank/DDBJ whole genome shotgun (WGS) entry which is preliminary data.</text>
</comment>
<keyword evidence="5" id="KW-1133">Transmembrane helix</keyword>
<evidence type="ECO:0000313" key="8">
    <source>
        <dbReference type="Proteomes" id="UP001628179"/>
    </source>
</evidence>
<dbReference type="PROSITE" id="PS50088">
    <property type="entry name" value="ANK_REPEAT"/>
    <property type="match status" value="4"/>
</dbReference>
<dbReference type="Pfam" id="PF12796">
    <property type="entry name" value="Ank_2"/>
    <property type="match status" value="5"/>
</dbReference>
<feature type="compositionally biased region" description="Basic and acidic residues" evidence="4">
    <location>
        <begin position="199"/>
        <end position="209"/>
    </location>
</feature>